<gene>
    <name evidence="1" type="ORF">R28058_10571</name>
</gene>
<protein>
    <submittedName>
        <fullName evidence="1">Uncharacterized protein</fullName>
    </submittedName>
</protein>
<reference evidence="1 2" key="1">
    <citation type="submission" date="2015-01" db="EMBL/GenBank/DDBJ databases">
        <authorList>
            <person name="Aslett A.Martin."/>
            <person name="De Silva Nishadi"/>
        </authorList>
    </citation>
    <scope>NUCLEOTIDE SEQUENCE [LARGE SCALE GENOMIC DNA]</scope>
    <source>
        <strain evidence="1 2">R28058</strain>
    </source>
</reference>
<dbReference type="RefSeq" id="WP_055341695.1">
    <property type="nucleotide sequence ID" value="NZ_CDNI01000003.1"/>
</dbReference>
<proteinExistence type="predicted"/>
<sequence length="209" mass="25347">MNIVGILGTIHNEQMREKYNYSLKYIEDLIVEFNPDIICGEIRPEDFEKYIIDKNYDGYLGPNEYRKSILPLCEKHNIKFEPIDWFEDELIGLNHFDCFCKSEKIKLENKLDKFYERIFENFNVGNIPFNNLKIDEIVEKKQLWLEEINKDIQNLVWIVRNQIMNLRIKKVIEKNKDSKILCTFGMEHNYFIYKEFKKMNDVILLYPIR</sequence>
<dbReference type="EMBL" id="CEKZ01000003">
    <property type="protein sequence ID" value="CEQ03324.1"/>
    <property type="molecule type" value="Genomic_DNA"/>
</dbReference>
<organism evidence="1 2">
    <name type="scientific">Paraclostridium sordellii</name>
    <name type="common">Clostridium sordellii</name>
    <dbReference type="NCBI Taxonomy" id="1505"/>
    <lineage>
        <taxon>Bacteria</taxon>
        <taxon>Bacillati</taxon>
        <taxon>Bacillota</taxon>
        <taxon>Clostridia</taxon>
        <taxon>Peptostreptococcales</taxon>
        <taxon>Peptostreptococcaceae</taxon>
        <taxon>Paraclostridium</taxon>
    </lineage>
</organism>
<name>A0A0C7R5C9_PARSO</name>
<dbReference type="OrthoDB" id="2081068at2"/>
<evidence type="ECO:0000313" key="2">
    <source>
        <dbReference type="Proteomes" id="UP000049127"/>
    </source>
</evidence>
<evidence type="ECO:0000313" key="1">
    <source>
        <dbReference type="EMBL" id="CEQ03324.1"/>
    </source>
</evidence>
<dbReference type="AlphaFoldDB" id="A0A0C7R5C9"/>
<dbReference type="Proteomes" id="UP000049127">
    <property type="component" value="Unassembled WGS sequence"/>
</dbReference>
<accession>A0A0C7R5C9</accession>